<comment type="catalytic activity">
    <reaction evidence="10">
        <text>an acyl phosphate + sn-glycerol 3-phosphate = a 1-acyl-sn-glycero-3-phosphate + phosphate</text>
        <dbReference type="Rhea" id="RHEA:34075"/>
        <dbReference type="ChEBI" id="CHEBI:43474"/>
        <dbReference type="ChEBI" id="CHEBI:57597"/>
        <dbReference type="ChEBI" id="CHEBI:57970"/>
        <dbReference type="ChEBI" id="CHEBI:59918"/>
        <dbReference type="EC" id="2.3.1.275"/>
    </reaction>
</comment>
<dbReference type="AlphaFoldDB" id="A0A1I6XKH9"/>
<evidence type="ECO:0000313" key="12">
    <source>
        <dbReference type="Proteomes" id="UP000236454"/>
    </source>
</evidence>
<dbReference type="GO" id="GO:0005886">
    <property type="term" value="C:plasma membrane"/>
    <property type="evidence" value="ECO:0007669"/>
    <property type="project" value="UniProtKB-SubCell"/>
</dbReference>
<feature type="transmembrane region" description="Helical" evidence="10">
    <location>
        <begin position="56"/>
        <end position="80"/>
    </location>
</feature>
<dbReference type="STRING" id="477690.SAMN05216474_0277"/>
<dbReference type="EC" id="2.3.1.275" evidence="10"/>
<proteinExistence type="inferred from homology"/>
<keyword evidence="1 10" id="KW-1003">Cell membrane</keyword>
<dbReference type="HAMAP" id="MF_01043">
    <property type="entry name" value="PlsY"/>
    <property type="match status" value="1"/>
</dbReference>
<keyword evidence="3 10" id="KW-0808">Transferase</keyword>
<accession>A0A1I6XKH9</accession>
<dbReference type="GO" id="GO:0008654">
    <property type="term" value="P:phospholipid biosynthetic process"/>
    <property type="evidence" value="ECO:0007669"/>
    <property type="project" value="UniProtKB-UniRule"/>
</dbReference>
<dbReference type="PANTHER" id="PTHR30309:SF0">
    <property type="entry name" value="GLYCEROL-3-PHOSPHATE ACYLTRANSFERASE-RELATED"/>
    <property type="match status" value="1"/>
</dbReference>
<evidence type="ECO:0000256" key="2">
    <source>
        <dbReference type="ARBA" id="ARBA00022516"/>
    </source>
</evidence>
<feature type="transmembrane region" description="Helical" evidence="10">
    <location>
        <begin position="169"/>
        <end position="186"/>
    </location>
</feature>
<organism evidence="11 12">
    <name type="scientific">Lishizhenia tianjinensis</name>
    <dbReference type="NCBI Taxonomy" id="477690"/>
    <lineage>
        <taxon>Bacteria</taxon>
        <taxon>Pseudomonadati</taxon>
        <taxon>Bacteroidota</taxon>
        <taxon>Flavobacteriia</taxon>
        <taxon>Flavobacteriales</taxon>
        <taxon>Crocinitomicaceae</taxon>
        <taxon>Lishizhenia</taxon>
    </lineage>
</organism>
<comment type="similarity">
    <text evidence="10">Belongs to the PlsY family.</text>
</comment>
<dbReference type="SMART" id="SM01207">
    <property type="entry name" value="G3P_acyltransf"/>
    <property type="match status" value="1"/>
</dbReference>
<dbReference type="PANTHER" id="PTHR30309">
    <property type="entry name" value="INNER MEMBRANE PROTEIN YGIH"/>
    <property type="match status" value="1"/>
</dbReference>
<evidence type="ECO:0000256" key="3">
    <source>
        <dbReference type="ARBA" id="ARBA00022679"/>
    </source>
</evidence>
<feature type="transmembrane region" description="Helical" evidence="10">
    <location>
        <begin position="127"/>
        <end position="157"/>
    </location>
</feature>
<dbReference type="RefSeq" id="WP_090245515.1">
    <property type="nucleotide sequence ID" value="NZ_FPAS01000001.1"/>
</dbReference>
<dbReference type="GO" id="GO:0043772">
    <property type="term" value="F:acyl-phosphate glycerol-3-phosphate acyltransferase activity"/>
    <property type="evidence" value="ECO:0007669"/>
    <property type="project" value="UniProtKB-UniRule"/>
</dbReference>
<comment type="subcellular location">
    <subcellularLocation>
        <location evidence="10">Cell membrane</location>
        <topology evidence="10">Multi-pass membrane protein</topology>
    </subcellularLocation>
</comment>
<dbReference type="UniPathway" id="UPA00085"/>
<evidence type="ECO:0000256" key="1">
    <source>
        <dbReference type="ARBA" id="ARBA00022475"/>
    </source>
</evidence>
<evidence type="ECO:0000256" key="5">
    <source>
        <dbReference type="ARBA" id="ARBA00022989"/>
    </source>
</evidence>
<dbReference type="Pfam" id="PF02660">
    <property type="entry name" value="G3P_acyltransf"/>
    <property type="match status" value="1"/>
</dbReference>
<evidence type="ECO:0000256" key="4">
    <source>
        <dbReference type="ARBA" id="ARBA00022692"/>
    </source>
</evidence>
<evidence type="ECO:0000256" key="10">
    <source>
        <dbReference type="HAMAP-Rule" id="MF_01043"/>
    </source>
</evidence>
<dbReference type="Proteomes" id="UP000236454">
    <property type="component" value="Unassembled WGS sequence"/>
</dbReference>
<evidence type="ECO:0000256" key="7">
    <source>
        <dbReference type="ARBA" id="ARBA00023136"/>
    </source>
</evidence>
<keyword evidence="5 10" id="KW-1133">Transmembrane helix</keyword>
<sequence length="211" mass="22527">MFDYVLFGSIAYILGSIPTAVWVGRAKYGVDVREHGSKNAGATNTFRVLGKKAGKVVLTVDIIKGALAVLMPFFVSQYAWATDDLIHLQLTAGICAVLGHVFPLFAGFKGGKGVATSLGVIIGLHPLTALICLGLFLVVFIASSFVSLGAITAAIAFPLVLHFVFDNHNVALTVFSIVLGLAVVITHKKNIKRLLKGEENKMSLFAKKDKN</sequence>
<evidence type="ECO:0000256" key="6">
    <source>
        <dbReference type="ARBA" id="ARBA00023098"/>
    </source>
</evidence>
<feature type="transmembrane region" description="Helical" evidence="10">
    <location>
        <begin position="86"/>
        <end position="106"/>
    </location>
</feature>
<comment type="subunit">
    <text evidence="10">Probably interacts with PlsX.</text>
</comment>
<feature type="transmembrane region" description="Helical" evidence="10">
    <location>
        <begin position="6"/>
        <end position="24"/>
    </location>
</feature>
<keyword evidence="12" id="KW-1185">Reference proteome</keyword>
<dbReference type="InterPro" id="IPR003811">
    <property type="entry name" value="G3P_acylTferase_PlsY"/>
</dbReference>
<comment type="pathway">
    <text evidence="10">Lipid metabolism; phospholipid metabolism.</text>
</comment>
<keyword evidence="4 10" id="KW-0812">Transmembrane</keyword>
<evidence type="ECO:0000256" key="9">
    <source>
        <dbReference type="ARBA" id="ARBA00023264"/>
    </source>
</evidence>
<evidence type="ECO:0000313" key="11">
    <source>
        <dbReference type="EMBL" id="SFT38868.1"/>
    </source>
</evidence>
<keyword evidence="7 10" id="KW-0472">Membrane</keyword>
<reference evidence="11 12" key="1">
    <citation type="submission" date="2016-10" db="EMBL/GenBank/DDBJ databases">
        <authorList>
            <person name="de Groot N.N."/>
        </authorList>
    </citation>
    <scope>NUCLEOTIDE SEQUENCE [LARGE SCALE GENOMIC DNA]</scope>
    <source>
        <strain evidence="11 12">CGMCC 1.7005</strain>
    </source>
</reference>
<comment type="function">
    <text evidence="10">Catalyzes the transfer of an acyl group from acyl-phosphate (acyl-PO(4)) to glycerol-3-phosphate (G3P) to form lysophosphatidic acid (LPA). This enzyme utilizes acyl-phosphate as fatty acyl donor, but not acyl-CoA or acyl-ACP.</text>
</comment>
<dbReference type="NCBIfam" id="TIGR00023">
    <property type="entry name" value="glycerol-3-phosphate 1-O-acyltransferase PlsY"/>
    <property type="match status" value="1"/>
</dbReference>
<keyword evidence="2 10" id="KW-0444">Lipid biosynthesis</keyword>
<keyword evidence="6 10" id="KW-0443">Lipid metabolism</keyword>
<protein>
    <recommendedName>
        <fullName evidence="10">Glycerol-3-phosphate acyltransferase</fullName>
    </recommendedName>
    <alternativeName>
        <fullName evidence="10">Acyl-PO4 G3P acyltransferase</fullName>
    </alternativeName>
    <alternativeName>
        <fullName evidence="10">Acyl-phosphate--glycerol-3-phosphate acyltransferase</fullName>
    </alternativeName>
    <alternativeName>
        <fullName evidence="10">G3P acyltransferase</fullName>
        <shortName evidence="10">GPAT</shortName>
        <ecNumber evidence="10">2.3.1.275</ecNumber>
    </alternativeName>
    <alternativeName>
        <fullName evidence="10">Lysophosphatidic acid synthase</fullName>
        <shortName evidence="10">LPA synthase</shortName>
    </alternativeName>
</protein>
<keyword evidence="9 10" id="KW-1208">Phospholipid metabolism</keyword>
<gene>
    <name evidence="10" type="primary">plsY</name>
    <name evidence="11" type="ORF">SAMN05216474_0277</name>
</gene>
<keyword evidence="11" id="KW-0012">Acyltransferase</keyword>
<keyword evidence="8 10" id="KW-0594">Phospholipid biosynthesis</keyword>
<name>A0A1I6XKH9_9FLAO</name>
<evidence type="ECO:0000256" key="8">
    <source>
        <dbReference type="ARBA" id="ARBA00023209"/>
    </source>
</evidence>
<dbReference type="OrthoDB" id="9777124at2"/>
<dbReference type="EMBL" id="FPAS01000001">
    <property type="protein sequence ID" value="SFT38868.1"/>
    <property type="molecule type" value="Genomic_DNA"/>
</dbReference>